<dbReference type="EMBL" id="CP048836">
    <property type="protein sequence ID" value="QID17073.1"/>
    <property type="molecule type" value="Genomic_DNA"/>
</dbReference>
<evidence type="ECO:0000313" key="1">
    <source>
        <dbReference type="EMBL" id="QID17073.1"/>
    </source>
</evidence>
<accession>A0A6C1B138</accession>
<reference evidence="1 2" key="1">
    <citation type="submission" date="2020-02" db="EMBL/GenBank/DDBJ databases">
        <title>Nitrogenibacter mangrovi gen. nov., sp. nov. isolated from mangrove sediment, a denitrifying betaproteobacterium.</title>
        <authorList>
            <person name="Liao H."/>
            <person name="Tian Y."/>
        </authorList>
    </citation>
    <scope>NUCLEOTIDE SEQUENCE [LARGE SCALE GENOMIC DNA]</scope>
    <source>
        <strain evidence="1 2">M9-3-2</strain>
    </source>
</reference>
<dbReference type="AlphaFoldDB" id="A0A6C1B138"/>
<dbReference type="Proteomes" id="UP000501991">
    <property type="component" value="Chromosome"/>
</dbReference>
<dbReference type="RefSeq" id="WP_173763303.1">
    <property type="nucleotide sequence ID" value="NZ_CP048836.1"/>
</dbReference>
<sequence>MYASTASPRPGLRFVLLPLLLLAAVGATSVTSKIFMASRHVSASHVVQDKTWRLAEHIELLERIHRGW</sequence>
<name>A0A6C1B138_9RHOO</name>
<keyword evidence="2" id="KW-1185">Reference proteome</keyword>
<organism evidence="1 2">
    <name type="scientific">Nitrogeniibacter mangrovi</name>
    <dbReference type="NCBI Taxonomy" id="2016596"/>
    <lineage>
        <taxon>Bacteria</taxon>
        <taxon>Pseudomonadati</taxon>
        <taxon>Pseudomonadota</taxon>
        <taxon>Betaproteobacteria</taxon>
        <taxon>Rhodocyclales</taxon>
        <taxon>Zoogloeaceae</taxon>
        <taxon>Nitrogeniibacter</taxon>
    </lineage>
</organism>
<dbReference type="KEGG" id="azq:G3580_05115"/>
<evidence type="ECO:0000313" key="2">
    <source>
        <dbReference type="Proteomes" id="UP000501991"/>
    </source>
</evidence>
<gene>
    <name evidence="1" type="ORF">G3580_05115</name>
</gene>
<proteinExistence type="predicted"/>
<protein>
    <submittedName>
        <fullName evidence="1">Uncharacterized protein</fullName>
    </submittedName>
</protein>